<sequence>MDTLTTSASKEDGLAQRIAEYRAALEVDANEAQTRFHVIDEFLSRELDWRKDAIRVEPYLDGAGFADYAVFSSGRCKAVLEAKRDGMDLCTVKQPQMAVVALNGSALKAAADGVAQAVGYAARLGSQVGVVTNGRQWILFLASRTDGRPPSEGLAVVFPSYESIVESWAQFYDFLSEAGLQEQKLATYIREQDAGSIPVTVSYYRALDRSYKRVPQSSELAFSLSELFRKSFIKINTKSRAELIECFVETRASRENDVAFEKIVNELIDRTVRRLDRIDVSNPDSLQGLIENSVELRTGEFVLLVGNKGSGKTTFLDRFFSKVLPSNLRDKVLTLTVDLLKSEGSEAHLTDWMSSELIKQSERELFGTTKPTYDQLRGAFWSMYTKMRGGELAPLYKKNPEDFRQRFGEELSRLRRDQPREFLLDLLKRSLVGEQRLPILVFDNVDHLPRSIQDRVFQYAVGLSTSVASFLVCPVTDTTVWSLSKAGPLQSFHSRAFFLPVPSLKDVFAKRLEVLQAEWDITEKDRTEKSAFVGGGMRLTIKDIQSFCAAVESIFVATSDITAVIGRLCNYDVRRSLELSGEVLSSPWIGLEELLKMYVARGEVRPKRTVLMTSLVLQKGTIYDEDKHNFLINVFARPAGSLTSPFMGLYLLKYLAMIDEKASTTRDRFVGVSELWDRFHSLGVHRETFRYYVDRFHSRSLIETYDPSEKSLRDETLIRVSPAGLAHLRMVFSDNVYISQMALVTPVAAESAAITIREEVQKTYQGWMKICNVLLTEMRAEDTQVFPFVAEDVYPWIVSVRSEIDQLHQRVARRRPTPSNKVRVPRSRAG</sequence>
<protein>
    <recommendedName>
        <fullName evidence="4">AAA+ ATPase domain-containing protein</fullName>
    </recommendedName>
</protein>
<dbReference type="InterPro" id="IPR027417">
    <property type="entry name" value="P-loop_NTPase"/>
</dbReference>
<dbReference type="CDD" id="cd00267">
    <property type="entry name" value="ABC_ATPase"/>
    <property type="match status" value="1"/>
</dbReference>
<evidence type="ECO:0000313" key="3">
    <source>
        <dbReference type="Proteomes" id="UP001156940"/>
    </source>
</evidence>
<dbReference type="EMBL" id="JARXRM010000031">
    <property type="protein sequence ID" value="MDH5823334.1"/>
    <property type="molecule type" value="Genomic_DNA"/>
</dbReference>
<comment type="caution">
    <text evidence="2">The sequence shown here is derived from an EMBL/GenBank/DDBJ whole genome shotgun (WGS) entry which is preliminary data.</text>
</comment>
<evidence type="ECO:0008006" key="4">
    <source>
        <dbReference type="Google" id="ProtNLM"/>
    </source>
</evidence>
<dbReference type="Gene3D" id="3.40.50.300">
    <property type="entry name" value="P-loop containing nucleotide triphosphate hydrolases"/>
    <property type="match status" value="1"/>
</dbReference>
<evidence type="ECO:0000256" key="1">
    <source>
        <dbReference type="SAM" id="MobiDB-lite"/>
    </source>
</evidence>
<dbReference type="Proteomes" id="UP001156940">
    <property type="component" value="Unassembled WGS sequence"/>
</dbReference>
<dbReference type="Gene3D" id="3.90.1570.30">
    <property type="match status" value="1"/>
</dbReference>
<feature type="region of interest" description="Disordered" evidence="1">
    <location>
        <begin position="811"/>
        <end position="830"/>
    </location>
</feature>
<organism evidence="2 3">
    <name type="scientific">Luteimonas endophytica</name>
    <dbReference type="NCBI Taxonomy" id="3042023"/>
    <lineage>
        <taxon>Bacteria</taxon>
        <taxon>Pseudomonadati</taxon>
        <taxon>Pseudomonadota</taxon>
        <taxon>Gammaproteobacteria</taxon>
        <taxon>Lysobacterales</taxon>
        <taxon>Lysobacteraceae</taxon>
        <taxon>Luteimonas</taxon>
    </lineage>
</organism>
<keyword evidence="3" id="KW-1185">Reference proteome</keyword>
<accession>A0ABT6J938</accession>
<reference evidence="2 3" key="1">
    <citation type="submission" date="2023-04" db="EMBL/GenBank/DDBJ databases">
        <title>Luteimonas endophyticus RD2P54.</title>
        <authorList>
            <person name="Sun J.-Q."/>
        </authorList>
    </citation>
    <scope>NUCLEOTIDE SEQUENCE [LARGE SCALE GENOMIC DNA]</scope>
    <source>
        <strain evidence="2 3">RD2P54</strain>
    </source>
</reference>
<proteinExistence type="predicted"/>
<evidence type="ECO:0000313" key="2">
    <source>
        <dbReference type="EMBL" id="MDH5823334.1"/>
    </source>
</evidence>
<name>A0ABT6J938_9GAMM</name>
<gene>
    <name evidence="2" type="ORF">QFW77_10095</name>
</gene>
<dbReference type="RefSeq" id="WP_280574494.1">
    <property type="nucleotide sequence ID" value="NZ_JARXRM010000031.1"/>
</dbReference>
<dbReference type="SUPFAM" id="SSF52540">
    <property type="entry name" value="P-loop containing nucleoside triphosphate hydrolases"/>
    <property type="match status" value="1"/>
</dbReference>